<dbReference type="SUPFAM" id="SSF53163">
    <property type="entry name" value="HybD-like"/>
    <property type="match status" value="1"/>
</dbReference>
<organism evidence="5 6">
    <name type="scientific">Microtetraspora glauca</name>
    <dbReference type="NCBI Taxonomy" id="1996"/>
    <lineage>
        <taxon>Bacteria</taxon>
        <taxon>Bacillati</taxon>
        <taxon>Actinomycetota</taxon>
        <taxon>Actinomycetes</taxon>
        <taxon>Streptosporangiales</taxon>
        <taxon>Streptosporangiaceae</taxon>
        <taxon>Microtetraspora</taxon>
    </lineage>
</organism>
<keyword evidence="4" id="KW-0378">Hydrolase</keyword>
<dbReference type="InterPro" id="IPR023430">
    <property type="entry name" value="Pept_HybD-like_dom_sf"/>
</dbReference>
<keyword evidence="3" id="KW-0064">Aspartyl protease</keyword>
<accession>A0ABV3GGM6</accession>
<evidence type="ECO:0000256" key="1">
    <source>
        <dbReference type="ARBA" id="ARBA00006814"/>
    </source>
</evidence>
<reference evidence="5 6" key="1">
    <citation type="submission" date="2024-06" db="EMBL/GenBank/DDBJ databases">
        <title>The Natural Products Discovery Center: Release of the First 8490 Sequenced Strains for Exploring Actinobacteria Biosynthetic Diversity.</title>
        <authorList>
            <person name="Kalkreuter E."/>
            <person name="Kautsar S.A."/>
            <person name="Yang D."/>
            <person name="Bader C.D."/>
            <person name="Teijaro C.N."/>
            <person name="Fluegel L."/>
            <person name="Davis C.M."/>
            <person name="Simpson J.R."/>
            <person name="Lauterbach L."/>
            <person name="Steele A.D."/>
            <person name="Gui C."/>
            <person name="Meng S."/>
            <person name="Li G."/>
            <person name="Viehrig K."/>
            <person name="Ye F."/>
            <person name="Su P."/>
            <person name="Kiefer A.F."/>
            <person name="Nichols A."/>
            <person name="Cepeda A.J."/>
            <person name="Yan W."/>
            <person name="Fan B."/>
            <person name="Jiang Y."/>
            <person name="Adhikari A."/>
            <person name="Zheng C.-J."/>
            <person name="Schuster L."/>
            <person name="Cowan T.M."/>
            <person name="Smanski M.J."/>
            <person name="Chevrette M.G."/>
            <person name="De Carvalho L.P.S."/>
            <person name="Shen B."/>
        </authorList>
    </citation>
    <scope>NUCLEOTIDE SEQUENCE [LARGE SCALE GENOMIC DNA]</scope>
    <source>
        <strain evidence="5 6">NPDC050100</strain>
    </source>
</reference>
<dbReference type="NCBIfam" id="TIGR00072">
    <property type="entry name" value="hydrog_prot"/>
    <property type="match status" value="1"/>
</dbReference>
<comment type="caution">
    <text evidence="5">The sequence shown here is derived from an EMBL/GenBank/DDBJ whole genome shotgun (WGS) entry which is preliminary data.</text>
</comment>
<dbReference type="PANTHER" id="PTHR30302:SF1">
    <property type="entry name" value="HYDROGENASE 2 MATURATION PROTEASE"/>
    <property type="match status" value="1"/>
</dbReference>
<dbReference type="Gene3D" id="3.40.50.1450">
    <property type="entry name" value="HybD-like"/>
    <property type="match status" value="1"/>
</dbReference>
<dbReference type="InterPro" id="IPR000671">
    <property type="entry name" value="Peptidase_A31"/>
</dbReference>
<keyword evidence="2 5" id="KW-0645">Protease</keyword>
<dbReference type="GO" id="GO:0006508">
    <property type="term" value="P:proteolysis"/>
    <property type="evidence" value="ECO:0007669"/>
    <property type="project" value="UniProtKB-KW"/>
</dbReference>
<sequence>MRGRTVVIGLGGYARGDDAAGPEVVRSLRGTLPSCVVLTESSGDPMHLVTAWSGAYLAIVIDAASSGAAPGTVHRSVRPRAPAWRRSSHALGLADAIALGEALDRLPDELLVFGIEGGDFGLDAPVTPSVRAAIRETAEAIRRRLG</sequence>
<evidence type="ECO:0000256" key="2">
    <source>
        <dbReference type="ARBA" id="ARBA00022670"/>
    </source>
</evidence>
<comment type="similarity">
    <text evidence="1">Belongs to the peptidase A31 family.</text>
</comment>
<name>A0ABV3GGM6_MICGL</name>
<protein>
    <submittedName>
        <fullName evidence="5">Hydrogenase maturation protease</fullName>
    </submittedName>
</protein>
<dbReference type="PANTHER" id="PTHR30302">
    <property type="entry name" value="HYDROGENASE 1 MATURATION PROTEASE"/>
    <property type="match status" value="1"/>
</dbReference>
<evidence type="ECO:0000256" key="3">
    <source>
        <dbReference type="ARBA" id="ARBA00022750"/>
    </source>
</evidence>
<dbReference type="Proteomes" id="UP001551675">
    <property type="component" value="Unassembled WGS sequence"/>
</dbReference>
<evidence type="ECO:0000313" key="6">
    <source>
        <dbReference type="Proteomes" id="UP001551675"/>
    </source>
</evidence>
<dbReference type="Pfam" id="PF01750">
    <property type="entry name" value="HycI"/>
    <property type="match status" value="1"/>
</dbReference>
<evidence type="ECO:0000256" key="4">
    <source>
        <dbReference type="ARBA" id="ARBA00022801"/>
    </source>
</evidence>
<gene>
    <name evidence="5" type="ORF">AB0I59_19400</name>
</gene>
<keyword evidence="6" id="KW-1185">Reference proteome</keyword>
<evidence type="ECO:0000313" key="5">
    <source>
        <dbReference type="EMBL" id="MEV0970804.1"/>
    </source>
</evidence>
<dbReference type="GO" id="GO:0008233">
    <property type="term" value="F:peptidase activity"/>
    <property type="evidence" value="ECO:0007669"/>
    <property type="project" value="UniProtKB-KW"/>
</dbReference>
<dbReference type="RefSeq" id="WP_358134489.1">
    <property type="nucleotide sequence ID" value="NZ_JBFALK010000010.1"/>
</dbReference>
<dbReference type="CDD" id="cd00518">
    <property type="entry name" value="H2MP"/>
    <property type="match status" value="1"/>
</dbReference>
<proteinExistence type="inferred from homology"/>
<dbReference type="EMBL" id="JBFALK010000010">
    <property type="protein sequence ID" value="MEV0970804.1"/>
    <property type="molecule type" value="Genomic_DNA"/>
</dbReference>